<comment type="subcellular location">
    <subcellularLocation>
        <location evidence="1">Cell membrane</location>
        <topology evidence="1">Multi-pass membrane protein</topology>
    </subcellularLocation>
</comment>
<dbReference type="PANTHER" id="PTHR30472">
    <property type="entry name" value="FERRIC ENTEROBACTIN TRANSPORT SYSTEM PERMEASE PROTEIN"/>
    <property type="match status" value="1"/>
</dbReference>
<dbReference type="Pfam" id="PF01032">
    <property type="entry name" value="FecCD"/>
    <property type="match status" value="1"/>
</dbReference>
<feature type="transmembrane region" description="Helical" evidence="8">
    <location>
        <begin position="128"/>
        <end position="146"/>
    </location>
</feature>
<organism evidence="9 10">
    <name type="scientific">Cobetia crustatorum</name>
    <dbReference type="NCBI Taxonomy" id="553385"/>
    <lineage>
        <taxon>Bacteria</taxon>
        <taxon>Pseudomonadati</taxon>
        <taxon>Pseudomonadota</taxon>
        <taxon>Gammaproteobacteria</taxon>
        <taxon>Oceanospirillales</taxon>
        <taxon>Halomonadaceae</taxon>
        <taxon>Cobetia</taxon>
    </lineage>
</organism>
<dbReference type="CDD" id="cd06550">
    <property type="entry name" value="TM_ABC_iron-siderophores_like"/>
    <property type="match status" value="1"/>
</dbReference>
<dbReference type="InterPro" id="IPR037294">
    <property type="entry name" value="ABC_BtuC-like"/>
</dbReference>
<dbReference type="GO" id="GO:0022857">
    <property type="term" value="F:transmembrane transporter activity"/>
    <property type="evidence" value="ECO:0007669"/>
    <property type="project" value="InterPro"/>
</dbReference>
<evidence type="ECO:0000256" key="3">
    <source>
        <dbReference type="ARBA" id="ARBA00022448"/>
    </source>
</evidence>
<dbReference type="Gene3D" id="1.10.3470.10">
    <property type="entry name" value="ABC transporter involved in vitamin B12 uptake, BtuC"/>
    <property type="match status" value="1"/>
</dbReference>
<name>A0A558HSE2_9GAMM</name>
<evidence type="ECO:0000256" key="2">
    <source>
        <dbReference type="ARBA" id="ARBA00007935"/>
    </source>
</evidence>
<dbReference type="AlphaFoldDB" id="A0A558HSE2"/>
<evidence type="ECO:0000256" key="1">
    <source>
        <dbReference type="ARBA" id="ARBA00004651"/>
    </source>
</evidence>
<dbReference type="Proteomes" id="UP000319941">
    <property type="component" value="Unassembled WGS sequence"/>
</dbReference>
<evidence type="ECO:0000256" key="5">
    <source>
        <dbReference type="ARBA" id="ARBA00022692"/>
    </source>
</evidence>
<sequence length="342" mass="35337">MADSAPATRKVTGRLALWKVMPLACAIALLTCLASLLWGAGQVGPMQALKALMGQGSEEARFVVSELRAPRTLIGIVVGMMLACGGALMQVVARNPLAEPGLLGVSAGASFAVAVALLLGIEAAGMHVIVAQSGALLGCLFVMSTVRVRGARQDPVRLVLAGAALSSLLVALTSLVLLIDQRAADEIRFWVVGSLAGRSLSALYHCLPSLLLAVVLTLWLARPLAALVLGEQVASGLGHRPERVRQVTILVVALLVGAATALAGPVAFVGLAVPYVARALCGADIRRTLWLCLPLGVTMLLTADVISRLVVPPSELPLGVLTTLLGAPVLIAVVRARRLPTL</sequence>
<keyword evidence="7 8" id="KW-0472">Membrane</keyword>
<keyword evidence="6 8" id="KW-1133">Transmembrane helix</keyword>
<reference evidence="9 10" key="1">
    <citation type="submission" date="2019-07" db="EMBL/GenBank/DDBJ databases">
        <title>Diversity of Bacteria from Kongsfjorden, Arctic.</title>
        <authorList>
            <person name="Yu Y."/>
        </authorList>
    </citation>
    <scope>NUCLEOTIDE SEQUENCE [LARGE SCALE GENOMIC DNA]</scope>
    <source>
        <strain evidence="9 10">SM1923</strain>
    </source>
</reference>
<dbReference type="GO" id="GO:0005886">
    <property type="term" value="C:plasma membrane"/>
    <property type="evidence" value="ECO:0007669"/>
    <property type="project" value="UniProtKB-SubCell"/>
</dbReference>
<comment type="caution">
    <text evidence="9">The sequence shown here is derived from an EMBL/GenBank/DDBJ whole genome shotgun (WGS) entry which is preliminary data.</text>
</comment>
<proteinExistence type="inferred from homology"/>
<dbReference type="STRING" id="553385.GCA_000591415_01231"/>
<accession>A0A558HSE2</accession>
<evidence type="ECO:0000256" key="7">
    <source>
        <dbReference type="ARBA" id="ARBA00023136"/>
    </source>
</evidence>
<dbReference type="PANTHER" id="PTHR30472:SF1">
    <property type="entry name" value="FE(3+) DICITRATE TRANSPORT SYSTEM PERMEASE PROTEIN FECC-RELATED"/>
    <property type="match status" value="1"/>
</dbReference>
<keyword evidence="5 8" id="KW-0812">Transmembrane</keyword>
<feature type="transmembrane region" description="Helical" evidence="8">
    <location>
        <begin position="247"/>
        <end position="277"/>
    </location>
</feature>
<evidence type="ECO:0000256" key="8">
    <source>
        <dbReference type="SAM" id="Phobius"/>
    </source>
</evidence>
<dbReference type="FunFam" id="1.10.3470.10:FF:000001">
    <property type="entry name" value="Vitamin B12 ABC transporter permease BtuC"/>
    <property type="match status" value="1"/>
</dbReference>
<gene>
    <name evidence="9" type="ORF">FQP86_05960</name>
</gene>
<feature type="transmembrane region" description="Helical" evidence="8">
    <location>
        <begin position="158"/>
        <end position="179"/>
    </location>
</feature>
<feature type="transmembrane region" description="Helical" evidence="8">
    <location>
        <begin position="72"/>
        <end position="89"/>
    </location>
</feature>
<evidence type="ECO:0000256" key="6">
    <source>
        <dbReference type="ARBA" id="ARBA00022989"/>
    </source>
</evidence>
<evidence type="ECO:0000256" key="4">
    <source>
        <dbReference type="ARBA" id="ARBA00022475"/>
    </source>
</evidence>
<dbReference type="EMBL" id="VNFH01000003">
    <property type="protein sequence ID" value="TVU72057.1"/>
    <property type="molecule type" value="Genomic_DNA"/>
</dbReference>
<dbReference type="OrthoDB" id="9055647at2"/>
<feature type="transmembrane region" description="Helical" evidence="8">
    <location>
        <begin position="316"/>
        <end position="334"/>
    </location>
</feature>
<keyword evidence="4" id="KW-1003">Cell membrane</keyword>
<dbReference type="InterPro" id="IPR000522">
    <property type="entry name" value="ABC_transptr_permease_BtuC"/>
</dbReference>
<evidence type="ECO:0000313" key="9">
    <source>
        <dbReference type="EMBL" id="TVU72057.1"/>
    </source>
</evidence>
<comment type="similarity">
    <text evidence="2">Belongs to the binding-protein-dependent transport system permease family. FecCD subfamily.</text>
</comment>
<feature type="transmembrane region" description="Helical" evidence="8">
    <location>
        <begin position="200"/>
        <end position="221"/>
    </location>
</feature>
<keyword evidence="10" id="KW-1185">Reference proteome</keyword>
<evidence type="ECO:0000313" key="10">
    <source>
        <dbReference type="Proteomes" id="UP000319941"/>
    </source>
</evidence>
<protein>
    <submittedName>
        <fullName evidence="9">Iron ABC transporter permease</fullName>
    </submittedName>
</protein>
<dbReference type="SUPFAM" id="SSF81345">
    <property type="entry name" value="ABC transporter involved in vitamin B12 uptake, BtuC"/>
    <property type="match status" value="1"/>
</dbReference>
<feature type="transmembrane region" description="Helical" evidence="8">
    <location>
        <begin position="289"/>
        <end position="310"/>
    </location>
</feature>
<feature type="transmembrane region" description="Helical" evidence="8">
    <location>
        <begin position="20"/>
        <end position="40"/>
    </location>
</feature>
<keyword evidence="3" id="KW-0813">Transport</keyword>
<dbReference type="GO" id="GO:0033214">
    <property type="term" value="P:siderophore-iron import into cell"/>
    <property type="evidence" value="ECO:0007669"/>
    <property type="project" value="TreeGrafter"/>
</dbReference>
<feature type="transmembrane region" description="Helical" evidence="8">
    <location>
        <begin position="101"/>
        <end position="121"/>
    </location>
</feature>